<reference evidence="2 3" key="1">
    <citation type="submission" date="2019-06" db="EMBL/GenBank/DDBJ databases">
        <title>Echinicola alkalisoli sp. nov. isolated from saline soil.</title>
        <authorList>
            <person name="Sun J.-Q."/>
            <person name="Xu L."/>
        </authorList>
    </citation>
    <scope>NUCLEOTIDE SEQUENCE [LARGE SCALE GENOMIC DNA]</scope>
    <source>
        <strain evidence="2 3">LN3S3</strain>
    </source>
</reference>
<proteinExistence type="predicted"/>
<evidence type="ECO:0000313" key="2">
    <source>
        <dbReference type="EMBL" id="QDH80779.1"/>
    </source>
</evidence>
<dbReference type="EMBL" id="CP041253">
    <property type="protein sequence ID" value="QDH80779.1"/>
    <property type="molecule type" value="Genomic_DNA"/>
</dbReference>
<dbReference type="GO" id="GO:0005829">
    <property type="term" value="C:cytosol"/>
    <property type="evidence" value="ECO:0007669"/>
    <property type="project" value="TreeGrafter"/>
</dbReference>
<dbReference type="Pfam" id="PF00300">
    <property type="entry name" value="His_Phos_1"/>
    <property type="match status" value="1"/>
</dbReference>
<dbReference type="Gene3D" id="3.40.50.1240">
    <property type="entry name" value="Phosphoglycerate mutase-like"/>
    <property type="match status" value="1"/>
</dbReference>
<dbReference type="KEGG" id="echi:FKX85_17725"/>
<dbReference type="CDD" id="cd07067">
    <property type="entry name" value="HP_PGM_like"/>
    <property type="match status" value="1"/>
</dbReference>
<dbReference type="Proteomes" id="UP000316614">
    <property type="component" value="Chromosome"/>
</dbReference>
<organism evidence="2 3">
    <name type="scientific">Echinicola soli</name>
    <dbReference type="NCBI Taxonomy" id="2591634"/>
    <lineage>
        <taxon>Bacteria</taxon>
        <taxon>Pseudomonadati</taxon>
        <taxon>Bacteroidota</taxon>
        <taxon>Cytophagia</taxon>
        <taxon>Cytophagales</taxon>
        <taxon>Cyclobacteriaceae</taxon>
        <taxon>Echinicola</taxon>
    </lineage>
</organism>
<accession>A0A514CLT4</accession>
<dbReference type="GO" id="GO:0003873">
    <property type="term" value="F:6-phosphofructo-2-kinase activity"/>
    <property type="evidence" value="ECO:0007669"/>
    <property type="project" value="TreeGrafter"/>
</dbReference>
<dbReference type="AlphaFoldDB" id="A0A514CLT4"/>
<protein>
    <recommendedName>
        <fullName evidence="1">Alpha-ribazole phosphatase</fullName>
        <ecNumber evidence="1">3.1.3.73</ecNumber>
    </recommendedName>
</protein>
<dbReference type="PANTHER" id="PTHR10606">
    <property type="entry name" value="6-PHOSPHOFRUCTO-2-KINASE/FRUCTOSE-2,6-BISPHOSPHATASE"/>
    <property type="match status" value="1"/>
</dbReference>
<dbReference type="InterPro" id="IPR013078">
    <property type="entry name" value="His_Pase_superF_clade-1"/>
</dbReference>
<keyword evidence="3" id="KW-1185">Reference proteome</keyword>
<dbReference type="GO" id="GO:0005524">
    <property type="term" value="F:ATP binding"/>
    <property type="evidence" value="ECO:0007669"/>
    <property type="project" value="InterPro"/>
</dbReference>
<dbReference type="OrthoDB" id="9782128at2"/>
<dbReference type="SMART" id="SM00855">
    <property type="entry name" value="PGAM"/>
    <property type="match status" value="1"/>
</dbReference>
<dbReference type="GO" id="GO:0004331">
    <property type="term" value="F:fructose-2,6-bisphosphate 2-phosphatase activity"/>
    <property type="evidence" value="ECO:0007669"/>
    <property type="project" value="TreeGrafter"/>
</dbReference>
<dbReference type="RefSeq" id="WP_141616000.1">
    <property type="nucleotide sequence ID" value="NZ_CP041253.1"/>
</dbReference>
<dbReference type="SUPFAM" id="SSF53254">
    <property type="entry name" value="Phosphoglycerate mutase-like"/>
    <property type="match status" value="1"/>
</dbReference>
<dbReference type="InterPro" id="IPR003094">
    <property type="entry name" value="6Pfruct_kin"/>
</dbReference>
<dbReference type="GO" id="GO:0006003">
    <property type="term" value="P:fructose 2,6-bisphosphate metabolic process"/>
    <property type="evidence" value="ECO:0007669"/>
    <property type="project" value="InterPro"/>
</dbReference>
<dbReference type="GO" id="GO:0043755">
    <property type="term" value="F:alpha-ribazole phosphatase activity"/>
    <property type="evidence" value="ECO:0007669"/>
    <property type="project" value="UniProtKB-UniRule"/>
</dbReference>
<dbReference type="InterPro" id="IPR029033">
    <property type="entry name" value="His_PPase_superfam"/>
</dbReference>
<dbReference type="NCBIfam" id="TIGR03162">
    <property type="entry name" value="ribazole_cobC"/>
    <property type="match status" value="1"/>
</dbReference>
<dbReference type="GO" id="GO:0009236">
    <property type="term" value="P:cobalamin biosynthetic process"/>
    <property type="evidence" value="ECO:0007669"/>
    <property type="project" value="UniProtKB-UniRule"/>
</dbReference>
<name>A0A514CLT4_9BACT</name>
<evidence type="ECO:0000313" key="3">
    <source>
        <dbReference type="Proteomes" id="UP000316614"/>
    </source>
</evidence>
<gene>
    <name evidence="2" type="primary">cobC</name>
    <name evidence="2" type="ORF">FKX85_17725</name>
</gene>
<sequence length="177" mass="20035">MEIYLIRHTKPAIAKGTCYGQTDLHLADSFPEEANIIKTKLTGQITSIQVFSSPLLRCSTLAKALFPTVSITEDPRLMELDFGNWEMLAWDDIPKIEITPWMEDFVQVPCPGGESYRQLYDRCVAFITELKKQQIEKAIIITHAGPIRAIHAYFNNIALKDSFSLKVDYGEVIKLGN</sequence>
<evidence type="ECO:0000256" key="1">
    <source>
        <dbReference type="NCBIfam" id="TIGR03162"/>
    </source>
</evidence>
<dbReference type="InterPro" id="IPR017578">
    <property type="entry name" value="Ribazole_CobC"/>
</dbReference>
<dbReference type="PANTHER" id="PTHR10606:SF44">
    <property type="entry name" value="6-PHOSPHOFRUCTO 2-KINASE_FRUCTOSE 2,6-BISPHOSPHATASE LONG FORM"/>
    <property type="match status" value="1"/>
</dbReference>
<dbReference type="EC" id="3.1.3.73" evidence="1"/>